<reference evidence="2" key="1">
    <citation type="journal article" date="2023" name="Science">
        <title>Genome structures resolve the early diversification of teleost fishes.</title>
        <authorList>
            <person name="Parey E."/>
            <person name="Louis A."/>
            <person name="Montfort J."/>
            <person name="Bouchez O."/>
            <person name="Roques C."/>
            <person name="Iampietro C."/>
            <person name="Lluch J."/>
            <person name="Castinel A."/>
            <person name="Donnadieu C."/>
            <person name="Desvignes T."/>
            <person name="Floi Bucao C."/>
            <person name="Jouanno E."/>
            <person name="Wen M."/>
            <person name="Mejri S."/>
            <person name="Dirks R."/>
            <person name="Jansen H."/>
            <person name="Henkel C."/>
            <person name="Chen W.J."/>
            <person name="Zahm M."/>
            <person name="Cabau C."/>
            <person name="Klopp C."/>
            <person name="Thompson A.W."/>
            <person name="Robinson-Rechavi M."/>
            <person name="Braasch I."/>
            <person name="Lecointre G."/>
            <person name="Bobe J."/>
            <person name="Postlethwait J.H."/>
            <person name="Berthelot C."/>
            <person name="Roest Crollius H."/>
            <person name="Guiguen Y."/>
        </authorList>
    </citation>
    <scope>NUCLEOTIDE SEQUENCE</scope>
    <source>
        <strain evidence="2">NC1722</strain>
    </source>
</reference>
<dbReference type="EMBL" id="JAINUG010000016">
    <property type="protein sequence ID" value="KAJ8413216.1"/>
    <property type="molecule type" value="Genomic_DNA"/>
</dbReference>
<proteinExistence type="predicted"/>
<evidence type="ECO:0000313" key="2">
    <source>
        <dbReference type="EMBL" id="KAJ8413216.1"/>
    </source>
</evidence>
<feature type="region of interest" description="Disordered" evidence="1">
    <location>
        <begin position="32"/>
        <end position="86"/>
    </location>
</feature>
<evidence type="ECO:0000313" key="3">
    <source>
        <dbReference type="Proteomes" id="UP001221898"/>
    </source>
</evidence>
<evidence type="ECO:0000256" key="1">
    <source>
        <dbReference type="SAM" id="MobiDB-lite"/>
    </source>
</evidence>
<name>A0AAD7WXG3_9TELE</name>
<sequence>MSLLPGAVPGEWGGISGSSPCAGDGEINGPVFAHLHDDGDANAARRGHSLGIGTPRLTSSSPRPERVEKKPQSGLTQGTPGPVSRCAFPPSKTVTLCIPSSPPDSLLARPWALWVLSQMALTMSRKAGGLVEDSRHMLGRGTISGGRSRGPKAPRNKGAQMPDTAKQIQTLPLGQSRPPCCPARATERLRVNDPRFHSRECPLGPHVENCGDDDNTSYILGGHKRAPFSGNIRLCTQG</sequence>
<accession>A0AAD7WXG3</accession>
<dbReference type="AlphaFoldDB" id="A0AAD7WXG3"/>
<protein>
    <submittedName>
        <fullName evidence="2">Uncharacterized protein</fullName>
    </submittedName>
</protein>
<comment type="caution">
    <text evidence="2">The sequence shown here is derived from an EMBL/GenBank/DDBJ whole genome shotgun (WGS) entry which is preliminary data.</text>
</comment>
<keyword evidence="3" id="KW-1185">Reference proteome</keyword>
<organism evidence="2 3">
    <name type="scientific">Aldrovandia affinis</name>
    <dbReference type="NCBI Taxonomy" id="143900"/>
    <lineage>
        <taxon>Eukaryota</taxon>
        <taxon>Metazoa</taxon>
        <taxon>Chordata</taxon>
        <taxon>Craniata</taxon>
        <taxon>Vertebrata</taxon>
        <taxon>Euteleostomi</taxon>
        <taxon>Actinopterygii</taxon>
        <taxon>Neopterygii</taxon>
        <taxon>Teleostei</taxon>
        <taxon>Notacanthiformes</taxon>
        <taxon>Halosauridae</taxon>
        <taxon>Aldrovandia</taxon>
    </lineage>
</organism>
<gene>
    <name evidence="2" type="ORF">AAFF_G00092120</name>
</gene>
<dbReference type="Proteomes" id="UP001221898">
    <property type="component" value="Unassembled WGS sequence"/>
</dbReference>
<feature type="region of interest" description="Disordered" evidence="1">
    <location>
        <begin position="139"/>
        <end position="163"/>
    </location>
</feature>
<feature type="region of interest" description="Disordered" evidence="1">
    <location>
        <begin position="1"/>
        <end position="20"/>
    </location>
</feature>